<evidence type="ECO:0000313" key="2">
    <source>
        <dbReference type="Proteomes" id="UP001151760"/>
    </source>
</evidence>
<dbReference type="PANTHER" id="PTHR47718">
    <property type="entry name" value="OS01G0519700 PROTEIN"/>
    <property type="match status" value="1"/>
</dbReference>
<dbReference type="Proteomes" id="UP001151760">
    <property type="component" value="Unassembled WGS sequence"/>
</dbReference>
<name>A0ABQ5IML3_9ASTR</name>
<sequence>MESIQASEQSCVLQNYVSCDVVDQSSALSDTALTEEIVKNALRTPKLFVTHSNFDTPGGSVYYIPKVSTYVLLVKGTLYDPVDDCIVAYMKYAAEASVNYYIGDSDAQMLISKMKNRKKYVSDFSFDYLVENDELVVIFWADEISKYNYREFCDVVSFDATFKTRAMLNSPTQSFIKAFEKAPSIVVTDQDGAMRNAIQAEFAGSKHRLCM</sequence>
<accession>A0ABQ5IML3</accession>
<protein>
    <submittedName>
        <fullName evidence="1">Protein FAR1-related sequence 5</fullName>
    </submittedName>
</protein>
<dbReference type="EMBL" id="BQNB010020965">
    <property type="protein sequence ID" value="GJU01449.1"/>
    <property type="molecule type" value="Genomic_DNA"/>
</dbReference>
<gene>
    <name evidence="1" type="ORF">Tco_1111787</name>
</gene>
<dbReference type="PANTHER" id="PTHR47718:SF12">
    <property type="entry name" value="PROTEIN FAR1-RELATED SEQUENCE"/>
    <property type="match status" value="1"/>
</dbReference>
<organism evidence="1 2">
    <name type="scientific">Tanacetum coccineum</name>
    <dbReference type="NCBI Taxonomy" id="301880"/>
    <lineage>
        <taxon>Eukaryota</taxon>
        <taxon>Viridiplantae</taxon>
        <taxon>Streptophyta</taxon>
        <taxon>Embryophyta</taxon>
        <taxon>Tracheophyta</taxon>
        <taxon>Spermatophyta</taxon>
        <taxon>Magnoliopsida</taxon>
        <taxon>eudicotyledons</taxon>
        <taxon>Gunneridae</taxon>
        <taxon>Pentapetalae</taxon>
        <taxon>asterids</taxon>
        <taxon>campanulids</taxon>
        <taxon>Asterales</taxon>
        <taxon>Asteraceae</taxon>
        <taxon>Asteroideae</taxon>
        <taxon>Anthemideae</taxon>
        <taxon>Anthemidinae</taxon>
        <taxon>Tanacetum</taxon>
    </lineage>
</organism>
<keyword evidence="2" id="KW-1185">Reference proteome</keyword>
<evidence type="ECO:0000313" key="1">
    <source>
        <dbReference type="EMBL" id="GJU01449.1"/>
    </source>
</evidence>
<proteinExistence type="predicted"/>
<reference evidence="1" key="2">
    <citation type="submission" date="2022-01" db="EMBL/GenBank/DDBJ databases">
        <authorList>
            <person name="Yamashiro T."/>
            <person name="Shiraishi A."/>
            <person name="Satake H."/>
            <person name="Nakayama K."/>
        </authorList>
    </citation>
    <scope>NUCLEOTIDE SEQUENCE</scope>
</reference>
<comment type="caution">
    <text evidence="1">The sequence shown here is derived from an EMBL/GenBank/DDBJ whole genome shotgun (WGS) entry which is preliminary data.</text>
</comment>
<reference evidence="1" key="1">
    <citation type="journal article" date="2022" name="Int. J. Mol. Sci.">
        <title>Draft Genome of Tanacetum Coccineum: Genomic Comparison of Closely Related Tanacetum-Family Plants.</title>
        <authorList>
            <person name="Yamashiro T."/>
            <person name="Shiraishi A."/>
            <person name="Nakayama K."/>
            <person name="Satake H."/>
        </authorList>
    </citation>
    <scope>NUCLEOTIDE SEQUENCE</scope>
</reference>